<evidence type="ECO:0000313" key="2">
    <source>
        <dbReference type="Proteomes" id="UP000887572"/>
    </source>
</evidence>
<dbReference type="WBParaSite" id="Gr19_v10_g9422.t2">
    <property type="protein sequence ID" value="Gr19_v10_g9422.t2"/>
    <property type="gene ID" value="Gr19_v10_g9422"/>
</dbReference>
<feature type="signal peptide" evidence="1">
    <location>
        <begin position="1"/>
        <end position="21"/>
    </location>
</feature>
<name>A0A914IFK4_GLORO</name>
<evidence type="ECO:0000256" key="1">
    <source>
        <dbReference type="SAM" id="SignalP"/>
    </source>
</evidence>
<dbReference type="AlphaFoldDB" id="A0A914IFK4"/>
<feature type="chain" id="PRO_5037564477" evidence="1">
    <location>
        <begin position="22"/>
        <end position="487"/>
    </location>
</feature>
<dbReference type="Proteomes" id="UP000887572">
    <property type="component" value="Unplaced"/>
</dbReference>
<reference evidence="3" key="1">
    <citation type="submission" date="2022-11" db="UniProtKB">
        <authorList>
            <consortium name="WormBaseParasite"/>
        </authorList>
    </citation>
    <scope>IDENTIFICATION</scope>
</reference>
<protein>
    <submittedName>
        <fullName evidence="3">Uncharacterized protein</fullName>
    </submittedName>
</protein>
<sequence length="487" mass="55905">MAAARMLLLLFVMMLLPESKAISTEDVHALTSKINTLTSSTWDIIEKFKHISKHTVNFIRVSTPVGSLIAAAAEIAYPPESEEFQAIKKLHEYVSAKFGGLSRLVQHLAHEIKLFLVANDYQEILKSRLYSNCPLPGLDETDNYAITYELFFKLEKNHIKNFSISFEQYETIKGSLLSKSELIRERLTKIVNSNASSAQVEKALENLHKKTEGAERPCWLQVVMDGNKWKRHELTSFAELVRLDLLKTTIFGTMCANISYAPSEYNIEMELKRVETLLREISAHVAEWIQAKLEITWPIISTSFAKEAVGDLPVEQSTEKYNAVAQNVKKKLDKIGPANFFHNVLVFPDWSDNRQRCSICPQHYCVIVNAVNQINFAFIRYRDNEFERAVRANKWFTLASPQMKIITSYWLLFNNTQPLVTLQDKLTESVQRFGDPNLFPHVILLHNWNFVLAAANITYGDTITTIRGFFTTKIFQNYYDPLWGFLS</sequence>
<accession>A0A914IFK4</accession>
<organism evidence="2 3">
    <name type="scientific">Globodera rostochiensis</name>
    <name type="common">Golden nematode worm</name>
    <name type="synonym">Heterodera rostochiensis</name>
    <dbReference type="NCBI Taxonomy" id="31243"/>
    <lineage>
        <taxon>Eukaryota</taxon>
        <taxon>Metazoa</taxon>
        <taxon>Ecdysozoa</taxon>
        <taxon>Nematoda</taxon>
        <taxon>Chromadorea</taxon>
        <taxon>Rhabditida</taxon>
        <taxon>Tylenchina</taxon>
        <taxon>Tylenchomorpha</taxon>
        <taxon>Tylenchoidea</taxon>
        <taxon>Heteroderidae</taxon>
        <taxon>Heteroderinae</taxon>
        <taxon>Globodera</taxon>
    </lineage>
</organism>
<proteinExistence type="predicted"/>
<keyword evidence="2" id="KW-1185">Reference proteome</keyword>
<keyword evidence="1" id="KW-0732">Signal</keyword>
<evidence type="ECO:0000313" key="3">
    <source>
        <dbReference type="WBParaSite" id="Gr19_v10_g9422.t2"/>
    </source>
</evidence>